<protein>
    <submittedName>
        <fullName evidence="2">Uncharacterized protein</fullName>
    </submittedName>
</protein>
<keyword evidence="3" id="KW-1185">Reference proteome</keyword>
<dbReference type="EMBL" id="CP001154">
    <property type="protein sequence ID" value="ACO73460.1"/>
    <property type="molecule type" value="Genomic_DNA"/>
</dbReference>
<dbReference type="HOGENOM" id="CLU_1935391_0_0_4"/>
<dbReference type="KEGG" id="lhk:LHK_00465"/>
<sequence length="130" mass="13010">MVCAGLSARWRQSGDCRLPDGHGTAGAVTGDCSAEKLDPVAGFPVGHELAGRHGDLADPAADGTGDLAGEPALAVPLPSRCRGLKRHKAAWVPARACSLPAGRPEPPAPCNGHAAASRRAGSGQPVPTPA</sequence>
<dbReference type="AlphaFoldDB" id="C1DC43"/>
<proteinExistence type="predicted"/>
<dbReference type="Proteomes" id="UP000002010">
    <property type="component" value="Chromosome"/>
</dbReference>
<feature type="region of interest" description="Disordered" evidence="1">
    <location>
        <begin position="100"/>
        <end position="130"/>
    </location>
</feature>
<evidence type="ECO:0000313" key="3">
    <source>
        <dbReference type="Proteomes" id="UP000002010"/>
    </source>
</evidence>
<feature type="compositionally biased region" description="Low complexity" evidence="1">
    <location>
        <begin position="114"/>
        <end position="123"/>
    </location>
</feature>
<reference evidence="2 3" key="1">
    <citation type="journal article" date="2009" name="PLoS Genet.">
        <title>The complete genome and proteome of Laribacter hongkongensis reveal potential mechanisms for adaptations to different temperatures and habitats.</title>
        <authorList>
            <person name="Woo P.C."/>
            <person name="Lau S.K."/>
            <person name="Tse H."/>
            <person name="Teng J.L."/>
            <person name="Curreem S.O."/>
            <person name="Tsang A.K."/>
            <person name="Fan R.Y."/>
            <person name="Wong G.K."/>
            <person name="Huang Y."/>
            <person name="Loman N.J."/>
            <person name="Snyder L.A."/>
            <person name="Cai J.J."/>
            <person name="Huang J.D."/>
            <person name="Mak W."/>
            <person name="Pallen M.J."/>
            <person name="Lok S."/>
            <person name="Yuen K.Y."/>
        </authorList>
    </citation>
    <scope>NUCLEOTIDE SEQUENCE [LARGE SCALE GENOMIC DNA]</scope>
    <source>
        <strain evidence="2 3">HLHK9</strain>
    </source>
</reference>
<accession>C1DC43</accession>
<evidence type="ECO:0000256" key="1">
    <source>
        <dbReference type="SAM" id="MobiDB-lite"/>
    </source>
</evidence>
<gene>
    <name evidence="2" type="ordered locus">LHK_00465</name>
</gene>
<dbReference type="STRING" id="557598.LHK_00465"/>
<evidence type="ECO:0000313" key="2">
    <source>
        <dbReference type="EMBL" id="ACO73460.1"/>
    </source>
</evidence>
<name>C1DC43_LARHH</name>
<organism evidence="2 3">
    <name type="scientific">Laribacter hongkongensis (strain HLHK9)</name>
    <dbReference type="NCBI Taxonomy" id="557598"/>
    <lineage>
        <taxon>Bacteria</taxon>
        <taxon>Pseudomonadati</taxon>
        <taxon>Pseudomonadota</taxon>
        <taxon>Betaproteobacteria</taxon>
        <taxon>Neisseriales</taxon>
        <taxon>Aquaspirillaceae</taxon>
        <taxon>Laribacter</taxon>
    </lineage>
</organism>